<keyword evidence="2" id="KW-1185">Reference proteome</keyword>
<proteinExistence type="predicted"/>
<dbReference type="AlphaFoldDB" id="A0A9E8NCM8"/>
<name>A0A9E8NCM8_9BACT</name>
<dbReference type="RefSeq" id="WP_244819339.1">
    <property type="nucleotide sequence ID" value="NZ_CP112998.1"/>
</dbReference>
<dbReference type="Proteomes" id="UP001164653">
    <property type="component" value="Chromosome"/>
</dbReference>
<gene>
    <name evidence="1" type="ORF">ON006_06265</name>
</gene>
<accession>A0A9E8NCM8</accession>
<sequence>MNNNHLYRQEYIRLLWVHSQQISNQTAKANEERKTLKLRQKEKIKSLNSGLDLLKLAYLTIKYFSELRKFNRLAEQNHSKLLHRQQEEIRKLKSSWELHTIPVRR</sequence>
<evidence type="ECO:0000313" key="2">
    <source>
        <dbReference type="Proteomes" id="UP001164653"/>
    </source>
</evidence>
<dbReference type="KEGG" id="dpf:ON006_06265"/>
<organism evidence="1 2">
    <name type="scientific">Dyadobacter pollutisoli</name>
    <dbReference type="NCBI Taxonomy" id="2910158"/>
    <lineage>
        <taxon>Bacteria</taxon>
        <taxon>Pseudomonadati</taxon>
        <taxon>Bacteroidota</taxon>
        <taxon>Cytophagia</taxon>
        <taxon>Cytophagales</taxon>
        <taxon>Spirosomataceae</taxon>
        <taxon>Dyadobacter</taxon>
    </lineage>
</organism>
<dbReference type="EMBL" id="CP112998">
    <property type="protein sequence ID" value="WAC13553.1"/>
    <property type="molecule type" value="Genomic_DNA"/>
</dbReference>
<reference evidence="1" key="1">
    <citation type="submission" date="2022-11" db="EMBL/GenBank/DDBJ databases">
        <title>Dyadobacter pollutisoli sp. nov., isolated from plastic dumped soil.</title>
        <authorList>
            <person name="Kim J.M."/>
            <person name="Kim K.R."/>
            <person name="Lee J.K."/>
            <person name="Hao L."/>
            <person name="Jeon C.O."/>
        </authorList>
    </citation>
    <scope>NUCLEOTIDE SEQUENCE</scope>
    <source>
        <strain evidence="1">U1</strain>
    </source>
</reference>
<protein>
    <submittedName>
        <fullName evidence="1">Uncharacterized protein</fullName>
    </submittedName>
</protein>
<evidence type="ECO:0000313" key="1">
    <source>
        <dbReference type="EMBL" id="WAC13553.1"/>
    </source>
</evidence>